<protein>
    <submittedName>
        <fullName evidence="2">Dihydrofolate reductase</fullName>
    </submittedName>
</protein>
<reference evidence="2 3" key="1">
    <citation type="submission" date="2020-10" db="EMBL/GenBank/DDBJ databases">
        <title>Sequencing the genomes of 1000 actinobacteria strains.</title>
        <authorList>
            <person name="Klenk H.-P."/>
        </authorList>
    </citation>
    <scope>NUCLEOTIDE SEQUENCE [LARGE SCALE GENOMIC DNA]</scope>
    <source>
        <strain evidence="2 3">DSM 15666</strain>
    </source>
</reference>
<dbReference type="InterPro" id="IPR024072">
    <property type="entry name" value="DHFR-like_dom_sf"/>
</dbReference>
<dbReference type="Proteomes" id="UP000643525">
    <property type="component" value="Unassembled WGS sequence"/>
</dbReference>
<comment type="caution">
    <text evidence="2">The sequence shown here is derived from an EMBL/GenBank/DDBJ whole genome shotgun (WGS) entry which is preliminary data.</text>
</comment>
<dbReference type="PANTHER" id="PTHR38011">
    <property type="entry name" value="DIHYDROFOLATE REDUCTASE FAMILY PROTEIN (AFU_ORTHOLOGUE AFUA_8G06820)"/>
    <property type="match status" value="1"/>
</dbReference>
<organism evidence="2 3">
    <name type="scientific">Nesterenkonia lutea</name>
    <dbReference type="NCBI Taxonomy" id="272919"/>
    <lineage>
        <taxon>Bacteria</taxon>
        <taxon>Bacillati</taxon>
        <taxon>Actinomycetota</taxon>
        <taxon>Actinomycetes</taxon>
        <taxon>Micrococcales</taxon>
        <taxon>Micrococcaceae</taxon>
        <taxon>Nesterenkonia</taxon>
    </lineage>
</organism>
<dbReference type="PANTHER" id="PTHR38011:SF11">
    <property type="entry name" value="2,5-DIAMINO-6-RIBOSYLAMINO-4(3H)-PYRIMIDINONE 5'-PHOSPHATE REDUCTASE"/>
    <property type="match status" value="1"/>
</dbReference>
<dbReference type="Pfam" id="PF01872">
    <property type="entry name" value="RibD_C"/>
    <property type="match status" value="1"/>
</dbReference>
<dbReference type="SUPFAM" id="SSF53597">
    <property type="entry name" value="Dihydrofolate reductase-like"/>
    <property type="match status" value="1"/>
</dbReference>
<sequence>MIVSLDGYVTDERGDFQWGVPDEEVLAVINQQMTGVGTFLYGRRMYEVMSVWETDASLPYSPRSVEFAEIWSAADKVVFSTTLNQPYTSRTRIEREFVPAEIQRLKDATAADLTVDGPTLAAHALRAGLVDEIHQLVCPVVLGGGLRMLPERRMDLRLLEERGFANGMVQMRYATLP</sequence>
<gene>
    <name evidence="2" type="ORF">H4W27_001933</name>
</gene>
<evidence type="ECO:0000313" key="3">
    <source>
        <dbReference type="Proteomes" id="UP000643525"/>
    </source>
</evidence>
<dbReference type="InterPro" id="IPR002734">
    <property type="entry name" value="RibDG_C"/>
</dbReference>
<accession>A0ABR9JFW2</accession>
<evidence type="ECO:0000313" key="2">
    <source>
        <dbReference type="EMBL" id="MBE1524815.1"/>
    </source>
</evidence>
<proteinExistence type="predicted"/>
<keyword evidence="3" id="KW-1185">Reference proteome</keyword>
<feature type="domain" description="Bacterial bifunctional deaminase-reductase C-terminal" evidence="1">
    <location>
        <begin position="1"/>
        <end position="162"/>
    </location>
</feature>
<dbReference type="Gene3D" id="3.40.430.10">
    <property type="entry name" value="Dihydrofolate Reductase, subunit A"/>
    <property type="match status" value="1"/>
</dbReference>
<name>A0ABR9JFW2_9MICC</name>
<dbReference type="InterPro" id="IPR050765">
    <property type="entry name" value="Riboflavin_Biosynth_HTPR"/>
</dbReference>
<dbReference type="EMBL" id="JADBED010000001">
    <property type="protein sequence ID" value="MBE1524815.1"/>
    <property type="molecule type" value="Genomic_DNA"/>
</dbReference>
<evidence type="ECO:0000259" key="1">
    <source>
        <dbReference type="Pfam" id="PF01872"/>
    </source>
</evidence>